<evidence type="ECO:0000313" key="2">
    <source>
        <dbReference type="Proteomes" id="UP000008068"/>
    </source>
</evidence>
<dbReference type="AlphaFoldDB" id="G0NZB0"/>
<dbReference type="HOGENOM" id="CLU_821897_0_0_1"/>
<reference evidence="2" key="1">
    <citation type="submission" date="2011-07" db="EMBL/GenBank/DDBJ databases">
        <authorList>
            <consortium name="Caenorhabditis brenneri Sequencing and Analysis Consortium"/>
            <person name="Wilson R.K."/>
        </authorList>
    </citation>
    <scope>NUCLEOTIDE SEQUENCE [LARGE SCALE GENOMIC DNA]</scope>
    <source>
        <strain evidence="2">PB2801</strain>
    </source>
</reference>
<gene>
    <name evidence="1" type="ORF">CAEBREN_05035</name>
</gene>
<sequence length="338" mass="39229">MKIRWVPRSLFDQARAALVKAAENGNLRLNSEQQNIPPGIRELIWEKSTIKDIMQIASNPGFSDWFSDISDNQVQIRIRISRDQYGVWNSCIRIAGKGGWISLISVDNPPEYMIDEFMHRIVNQTSSLRNRPWSPQSTFKFIEWLVELYQSPVLDIYIDGGGMVFENFVSWSTLLDAQTVSFVYCHNMDVLRKVLEGRRDRKLNTFIRCTHFEEPILLDLQLFKNVLLYDCSFDLKNTDFKSFVDFAAGLNYCDGVKVETPEFGDREFKVLERRLKLVGNGTKSHTNRGPRLDIMPLPGKSGHQTFHSYFLTFRFLINDSGVYTNMEMDLPSRRGRRS</sequence>
<organism evidence="2">
    <name type="scientific">Caenorhabditis brenneri</name>
    <name type="common">Nematode worm</name>
    <dbReference type="NCBI Taxonomy" id="135651"/>
    <lineage>
        <taxon>Eukaryota</taxon>
        <taxon>Metazoa</taxon>
        <taxon>Ecdysozoa</taxon>
        <taxon>Nematoda</taxon>
        <taxon>Chromadorea</taxon>
        <taxon>Rhabditida</taxon>
        <taxon>Rhabditina</taxon>
        <taxon>Rhabditomorpha</taxon>
        <taxon>Rhabditoidea</taxon>
        <taxon>Rhabditidae</taxon>
        <taxon>Peloderinae</taxon>
        <taxon>Caenorhabditis</taxon>
    </lineage>
</organism>
<accession>G0NZB0</accession>
<evidence type="ECO:0000313" key="1">
    <source>
        <dbReference type="EMBL" id="EGT41132.1"/>
    </source>
</evidence>
<name>G0NZB0_CAEBE</name>
<proteinExistence type="predicted"/>
<dbReference type="InParanoid" id="G0NZB0"/>
<protein>
    <submittedName>
        <fullName evidence="1">Uncharacterized protein</fullName>
    </submittedName>
</protein>
<dbReference type="Proteomes" id="UP000008068">
    <property type="component" value="Unassembled WGS sequence"/>
</dbReference>
<dbReference type="EMBL" id="GL379988">
    <property type="protein sequence ID" value="EGT41132.1"/>
    <property type="molecule type" value="Genomic_DNA"/>
</dbReference>
<keyword evidence="2" id="KW-1185">Reference proteome</keyword>